<gene>
    <name evidence="2" type="ORF">EB796_019861</name>
</gene>
<dbReference type="EMBL" id="VXIV02002955">
    <property type="protein sequence ID" value="KAF6021834.1"/>
    <property type="molecule type" value="Genomic_DNA"/>
</dbReference>
<dbReference type="InterPro" id="IPR029052">
    <property type="entry name" value="Metallo-depent_PP-like"/>
</dbReference>
<accession>A0A7J7J7U5</accession>
<dbReference type="PANTHER" id="PTHR45867:SF10">
    <property type="entry name" value="PURPLE ACID PHOSPHATASE"/>
    <property type="match status" value="1"/>
</dbReference>
<sequence>MVTWHTRGLCGYTLARLITEAKSQKYSAVIHVGDFAYDFHSNGGRRGDDFMRSLVPVASRLPYMHSVGNHEIPFAFMHYRFRFSSPGTPWPIPLYRRSQLRMEPHNLERLFHEQGVDLIIQAHEHSYERLYPLFDGVQTDCSYVNPKAAIHIIAGSAGCNEREMLCADVILGKPHHWSAKRSWLPGLNGYARLNVMNSTHLNWQQVMSITDQPLDQFYIVQEHHGPRQEVVERRCKQQR</sequence>
<evidence type="ECO:0000259" key="1">
    <source>
        <dbReference type="Pfam" id="PF14008"/>
    </source>
</evidence>
<feature type="domain" description="Purple acid phosphatase C-terminal" evidence="1">
    <location>
        <begin position="148"/>
        <end position="215"/>
    </location>
</feature>
<dbReference type="SUPFAM" id="SSF56300">
    <property type="entry name" value="Metallo-dependent phosphatases"/>
    <property type="match status" value="1"/>
</dbReference>
<keyword evidence="3" id="KW-1185">Reference proteome</keyword>
<protein>
    <recommendedName>
        <fullName evidence="1">Purple acid phosphatase C-terminal domain-containing protein</fullName>
    </recommendedName>
</protein>
<dbReference type="Pfam" id="PF14008">
    <property type="entry name" value="Metallophos_C"/>
    <property type="match status" value="1"/>
</dbReference>
<dbReference type="PANTHER" id="PTHR45867">
    <property type="entry name" value="PURPLE ACID PHOSPHATASE"/>
    <property type="match status" value="1"/>
</dbReference>
<dbReference type="OrthoDB" id="45007at2759"/>
<dbReference type="Gene3D" id="3.60.21.10">
    <property type="match status" value="2"/>
</dbReference>
<name>A0A7J7J7U5_BUGNE</name>
<dbReference type="InterPro" id="IPR041792">
    <property type="entry name" value="MPP_PAP"/>
</dbReference>
<dbReference type="Proteomes" id="UP000593567">
    <property type="component" value="Unassembled WGS sequence"/>
</dbReference>
<dbReference type="InterPro" id="IPR025733">
    <property type="entry name" value="PAPs_C"/>
</dbReference>
<proteinExistence type="predicted"/>
<dbReference type="CDD" id="cd00839">
    <property type="entry name" value="MPP_PAPs"/>
    <property type="match status" value="1"/>
</dbReference>
<comment type="caution">
    <text evidence="2">The sequence shown here is derived from an EMBL/GenBank/DDBJ whole genome shotgun (WGS) entry which is preliminary data.</text>
</comment>
<evidence type="ECO:0000313" key="3">
    <source>
        <dbReference type="Proteomes" id="UP000593567"/>
    </source>
</evidence>
<organism evidence="2 3">
    <name type="scientific">Bugula neritina</name>
    <name type="common">Brown bryozoan</name>
    <name type="synonym">Sertularia neritina</name>
    <dbReference type="NCBI Taxonomy" id="10212"/>
    <lineage>
        <taxon>Eukaryota</taxon>
        <taxon>Metazoa</taxon>
        <taxon>Spiralia</taxon>
        <taxon>Lophotrochozoa</taxon>
        <taxon>Bryozoa</taxon>
        <taxon>Gymnolaemata</taxon>
        <taxon>Cheilostomatida</taxon>
        <taxon>Flustrina</taxon>
        <taxon>Buguloidea</taxon>
        <taxon>Bugulidae</taxon>
        <taxon>Bugula</taxon>
    </lineage>
</organism>
<reference evidence="2" key="1">
    <citation type="submission" date="2020-06" db="EMBL/GenBank/DDBJ databases">
        <title>Draft genome of Bugula neritina, a colonial animal packing powerful symbionts and potential medicines.</title>
        <authorList>
            <person name="Rayko M."/>
        </authorList>
    </citation>
    <scope>NUCLEOTIDE SEQUENCE [LARGE SCALE GENOMIC DNA]</scope>
    <source>
        <strain evidence="2">Kwan_BN1</strain>
    </source>
</reference>
<evidence type="ECO:0000313" key="2">
    <source>
        <dbReference type="EMBL" id="KAF6021834.1"/>
    </source>
</evidence>
<dbReference type="AlphaFoldDB" id="A0A7J7J7U5"/>